<feature type="compositionally biased region" description="Low complexity" evidence="2">
    <location>
        <begin position="559"/>
        <end position="578"/>
    </location>
</feature>
<feature type="compositionally biased region" description="Basic and acidic residues" evidence="2">
    <location>
        <begin position="236"/>
        <end position="250"/>
    </location>
</feature>
<feature type="compositionally biased region" description="Low complexity" evidence="2">
    <location>
        <begin position="646"/>
        <end position="658"/>
    </location>
</feature>
<feature type="transmembrane region" description="Helical" evidence="3">
    <location>
        <begin position="373"/>
        <end position="398"/>
    </location>
</feature>
<proteinExistence type="predicted"/>
<feature type="region of interest" description="Disordered" evidence="2">
    <location>
        <begin position="197"/>
        <end position="305"/>
    </location>
</feature>
<keyword evidence="3" id="KW-0812">Transmembrane</keyword>
<sequence length="691" mass="77865">MSPKYHHFEIALVYFLLLIPWPPTNVIKILCSRDNSRLVRKIVRSKWTPILDKHQVKLPLECPLHPFRDVFAPRQDAKQRDRPTQWTCRRCGKSFYQERHLDLHFDTRHKTIINEAMDSICLADFCDIMRCEVFETEDANSLKFGDHIVTDIEVWGDSLGQNSALAKANAAYLSLIPRTSTLGASRAAKVQNRQLLQDKPIQSSSSSSSKEQQTPAVNPLRLDPAGEDGSAARPKSAGEKLLNKLKELGLKRGGGGDSTEPDAETKLNETEEEEEQSGDDAEASGQQDAAKMEEGSGSGNGVKARANCKPEELSKLKTRCELLLRSCIGGLLLSMSDQAFKEMEEEMNKAVCWYLTCDRYWEDGPLEPRAFPWGLIVILIFVLSTGICFCYYIIWILFDSEETTINANNHYAPGHGLGGMHSSSGSSSIYMPGAHHHYHVDYATRHDLDLDAGGIPGLTADQQLELEMEQQQREQQQQQQQQYYYQQQQQQQQAAAARDLYPEAVQYHRHSPRHYIADPRQVGQGQGQGQGTPTAGGVRQVVVSSSSNANTPLHHHPLQHQQHQQQQHQQQHQQQQHPHLQHRHSTSLGYPQDILDRRDYTSSTGRPMATSVVSSASASGIGGEGQQRHYNTHPRPLETRHRHVGSSQQSLRASSSNQEIVQNEAGLGQNEHYIYVTYPPDLKKRYFDSYE</sequence>
<keyword evidence="3" id="KW-1133">Transmembrane helix</keyword>
<feature type="compositionally biased region" description="Acidic residues" evidence="2">
    <location>
        <begin position="270"/>
        <end position="282"/>
    </location>
</feature>
<keyword evidence="1" id="KW-0863">Zinc-finger</keyword>
<evidence type="ECO:0000313" key="5">
    <source>
        <dbReference type="EMBL" id="BFF95628.1"/>
    </source>
</evidence>
<keyword evidence="6" id="KW-1185">Reference proteome</keyword>
<dbReference type="PROSITE" id="PS50157">
    <property type="entry name" value="ZINC_FINGER_C2H2_2"/>
    <property type="match status" value="1"/>
</dbReference>
<accession>A0AAU9FJ08</accession>
<evidence type="ECO:0000256" key="3">
    <source>
        <dbReference type="SAM" id="Phobius"/>
    </source>
</evidence>
<dbReference type="PANTHER" id="PTHR21385:SF0">
    <property type="entry name" value="RE51073P"/>
    <property type="match status" value="1"/>
</dbReference>
<evidence type="ECO:0000259" key="4">
    <source>
        <dbReference type="PROSITE" id="PS50157"/>
    </source>
</evidence>
<gene>
    <name evidence="5" type="ORF">DMAD_12990</name>
</gene>
<organism evidence="5 6">
    <name type="scientific">Drosophila madeirensis</name>
    <name type="common">Fruit fly</name>
    <dbReference type="NCBI Taxonomy" id="30013"/>
    <lineage>
        <taxon>Eukaryota</taxon>
        <taxon>Metazoa</taxon>
        <taxon>Ecdysozoa</taxon>
        <taxon>Arthropoda</taxon>
        <taxon>Hexapoda</taxon>
        <taxon>Insecta</taxon>
        <taxon>Pterygota</taxon>
        <taxon>Neoptera</taxon>
        <taxon>Endopterygota</taxon>
        <taxon>Diptera</taxon>
        <taxon>Brachycera</taxon>
        <taxon>Muscomorpha</taxon>
        <taxon>Ephydroidea</taxon>
        <taxon>Drosophilidae</taxon>
        <taxon>Drosophila</taxon>
        <taxon>Sophophora</taxon>
    </lineage>
</organism>
<dbReference type="AlphaFoldDB" id="A0AAU9FJ08"/>
<dbReference type="PROSITE" id="PS00028">
    <property type="entry name" value="ZINC_FINGER_C2H2_1"/>
    <property type="match status" value="1"/>
</dbReference>
<dbReference type="PANTHER" id="PTHR21385">
    <property type="entry name" value="ZINC FINGER PROTEIN-RELATED"/>
    <property type="match status" value="1"/>
</dbReference>
<feature type="transmembrane region" description="Helical" evidence="3">
    <location>
        <begin position="12"/>
        <end position="31"/>
    </location>
</feature>
<reference evidence="5 6" key="1">
    <citation type="submission" date="2024-02" db="EMBL/GenBank/DDBJ databases">
        <title>A chromosome-level genome assembly of Drosophila madeirensis, a fruit fly species endemic to Madeira island.</title>
        <authorList>
            <person name="Tomihara K."/>
            <person name="Llopart A."/>
            <person name="Yamamoto D."/>
        </authorList>
    </citation>
    <scope>NUCLEOTIDE SEQUENCE [LARGE SCALE GENOMIC DNA]</scope>
    <source>
        <strain evidence="5 6">RF1</strain>
    </source>
</reference>
<feature type="domain" description="C2H2-type" evidence="4">
    <location>
        <begin position="86"/>
        <end position="109"/>
    </location>
</feature>
<dbReference type="InterPro" id="IPR013087">
    <property type="entry name" value="Znf_C2H2_type"/>
</dbReference>
<name>A0AAU9FJ08_DROMD</name>
<keyword evidence="3" id="KW-0472">Membrane</keyword>
<dbReference type="EMBL" id="AP029264">
    <property type="protein sequence ID" value="BFF95628.1"/>
    <property type="molecule type" value="Genomic_DNA"/>
</dbReference>
<evidence type="ECO:0000256" key="1">
    <source>
        <dbReference type="PROSITE-ProRule" id="PRU00042"/>
    </source>
</evidence>
<evidence type="ECO:0000256" key="2">
    <source>
        <dbReference type="SAM" id="MobiDB-lite"/>
    </source>
</evidence>
<keyword evidence="1" id="KW-0479">Metal-binding</keyword>
<dbReference type="Proteomes" id="UP001500889">
    <property type="component" value="Chromosome U"/>
</dbReference>
<keyword evidence="1" id="KW-0862">Zinc</keyword>
<evidence type="ECO:0000313" key="6">
    <source>
        <dbReference type="Proteomes" id="UP001500889"/>
    </source>
</evidence>
<dbReference type="GO" id="GO:0008270">
    <property type="term" value="F:zinc ion binding"/>
    <property type="evidence" value="ECO:0007669"/>
    <property type="project" value="UniProtKB-KW"/>
</dbReference>
<protein>
    <recommendedName>
        <fullName evidence="4">C2H2-type domain-containing protein</fullName>
    </recommendedName>
</protein>
<feature type="region of interest" description="Disordered" evidence="2">
    <location>
        <begin position="548"/>
        <end position="659"/>
    </location>
</feature>